<reference evidence="4 5" key="1">
    <citation type="submission" date="2020-11" db="EMBL/GenBank/DDBJ databases">
        <title>Fusibacter basophilias sp. nov.</title>
        <authorList>
            <person name="Qiu D."/>
        </authorList>
    </citation>
    <scope>NUCLEOTIDE SEQUENCE [LARGE SCALE GENOMIC DNA]</scope>
    <source>
        <strain evidence="4 5">Q10-2</strain>
    </source>
</reference>
<dbReference type="InterPro" id="IPR001638">
    <property type="entry name" value="Solute-binding_3/MltF_N"/>
</dbReference>
<keyword evidence="2" id="KW-1133">Transmembrane helix</keyword>
<evidence type="ECO:0000259" key="3">
    <source>
        <dbReference type="SMART" id="SM00062"/>
    </source>
</evidence>
<keyword evidence="1" id="KW-0732">Signal</keyword>
<evidence type="ECO:0000256" key="2">
    <source>
        <dbReference type="SAM" id="Phobius"/>
    </source>
</evidence>
<dbReference type="RefSeq" id="WP_194702881.1">
    <property type="nucleotide sequence ID" value="NZ_JADKNH010000010.1"/>
</dbReference>
<accession>A0ABR9ZYI4</accession>
<comment type="caution">
    <text evidence="4">The sequence shown here is derived from an EMBL/GenBank/DDBJ whole genome shotgun (WGS) entry which is preliminary data.</text>
</comment>
<dbReference type="SUPFAM" id="SSF53850">
    <property type="entry name" value="Periplasmic binding protein-like II"/>
    <property type="match status" value="1"/>
</dbReference>
<dbReference type="SMART" id="SM00062">
    <property type="entry name" value="PBPb"/>
    <property type="match status" value="1"/>
</dbReference>
<gene>
    <name evidence="4" type="ORF">ISU02_16120</name>
</gene>
<evidence type="ECO:0000313" key="5">
    <source>
        <dbReference type="Proteomes" id="UP000614200"/>
    </source>
</evidence>
<evidence type="ECO:0000256" key="1">
    <source>
        <dbReference type="ARBA" id="ARBA00022729"/>
    </source>
</evidence>
<keyword evidence="2" id="KW-0472">Membrane</keyword>
<name>A0ABR9ZYI4_9FIRM</name>
<dbReference type="Proteomes" id="UP000614200">
    <property type="component" value="Unassembled WGS sequence"/>
</dbReference>
<dbReference type="Gene3D" id="3.40.190.10">
    <property type="entry name" value="Periplasmic binding protein-like II"/>
    <property type="match status" value="2"/>
</dbReference>
<proteinExistence type="predicted"/>
<evidence type="ECO:0000313" key="4">
    <source>
        <dbReference type="EMBL" id="MBF4694639.1"/>
    </source>
</evidence>
<feature type="transmembrane region" description="Helical" evidence="2">
    <location>
        <begin position="7"/>
        <end position="28"/>
    </location>
</feature>
<keyword evidence="5" id="KW-1185">Reference proteome</keyword>
<dbReference type="EMBL" id="JADKNH010000010">
    <property type="protein sequence ID" value="MBF4694639.1"/>
    <property type="molecule type" value="Genomic_DNA"/>
</dbReference>
<dbReference type="PANTHER" id="PTHR35936:SF25">
    <property type="entry name" value="ABC TRANSPORTER SUBSTRATE-BINDING PROTEIN"/>
    <property type="match status" value="1"/>
</dbReference>
<dbReference type="PANTHER" id="PTHR35936">
    <property type="entry name" value="MEMBRANE-BOUND LYTIC MUREIN TRANSGLYCOSYLASE F"/>
    <property type="match status" value="1"/>
</dbReference>
<protein>
    <submittedName>
        <fullName evidence="4">Transporter substrate-binding domain-containing protein</fullName>
    </submittedName>
</protein>
<organism evidence="4 5">
    <name type="scientific">Fusibacter ferrireducens</name>
    <dbReference type="NCBI Taxonomy" id="2785058"/>
    <lineage>
        <taxon>Bacteria</taxon>
        <taxon>Bacillati</taxon>
        <taxon>Bacillota</taxon>
        <taxon>Clostridia</taxon>
        <taxon>Eubacteriales</taxon>
        <taxon>Eubacteriales Family XII. Incertae Sedis</taxon>
        <taxon>Fusibacter</taxon>
    </lineage>
</organism>
<feature type="domain" description="Solute-binding protein family 3/N-terminal" evidence="3">
    <location>
        <begin position="59"/>
        <end position="282"/>
    </location>
</feature>
<dbReference type="Pfam" id="PF00497">
    <property type="entry name" value="SBP_bac_3"/>
    <property type="match status" value="1"/>
</dbReference>
<keyword evidence="2" id="KW-0812">Transmembrane</keyword>
<sequence>MKHKKQLVQWPNMLIIISLMAVFMGLWMNRPEAVLNTVVPVKTTKYNADKTYFEPNLDRYIIATGEYEPYIYTENGVNKGFEYEMLIEIFKEMEIDYEIRTMSWVRGLYNLNTGDAFAVFPYAKTSEREQSCIFTDSLIDVEDRKVYFYYYQKEERPFVLQSIEDLKRHRLGGISGYYYTEIYDELGLEYDQSNDKIECFTKLKEGRIDTVALNPVVAEALINRYFPEDKAAFKKSDFSFTVPPSGDRLMINREDPRAEAFVEQFNQAFHKLKDSGMWDSHDEEK</sequence>